<gene>
    <name evidence="2" type="ORF">SRB5_00870</name>
</gene>
<keyword evidence="3" id="KW-1185">Reference proteome</keyword>
<accession>A0A7K0C9B3</accession>
<name>A0A7K0C9B3_9ACTN</name>
<dbReference type="Proteomes" id="UP000466345">
    <property type="component" value="Unassembled WGS sequence"/>
</dbReference>
<feature type="region of interest" description="Disordered" evidence="1">
    <location>
        <begin position="81"/>
        <end position="136"/>
    </location>
</feature>
<dbReference type="InterPro" id="IPR008160">
    <property type="entry name" value="Collagen"/>
</dbReference>
<dbReference type="Pfam" id="PF01391">
    <property type="entry name" value="Collagen"/>
    <property type="match status" value="1"/>
</dbReference>
<reference evidence="2 3" key="1">
    <citation type="submission" date="2019-10" db="EMBL/GenBank/DDBJ databases">
        <title>Streptomyces smaragdinus sp. nov. and Streptomyces fabii sp. nov., isolated from the gut of fungus growing-termite Macrotermes natalensis.</title>
        <authorList>
            <person name="Schwitalla J."/>
            <person name="Benndorf R."/>
            <person name="Martin K."/>
            <person name="De Beer W."/>
            <person name="Kaster A.-K."/>
            <person name="Vollmers J."/>
            <person name="Poulsen M."/>
            <person name="Beemelmanns C."/>
        </authorList>
    </citation>
    <scope>NUCLEOTIDE SEQUENCE [LARGE SCALE GENOMIC DNA]</scope>
    <source>
        <strain evidence="2 3">RB5</strain>
    </source>
</reference>
<feature type="compositionally biased region" description="Low complexity" evidence="1">
    <location>
        <begin position="118"/>
        <end position="134"/>
    </location>
</feature>
<dbReference type="PANTHER" id="PTHR24637">
    <property type="entry name" value="COLLAGEN"/>
    <property type="match status" value="1"/>
</dbReference>
<dbReference type="PANTHER" id="PTHR24637:SF421">
    <property type="entry name" value="CUTICLE COLLAGEN DPY-2"/>
    <property type="match status" value="1"/>
</dbReference>
<organism evidence="2 3">
    <name type="scientific">Streptomyces smaragdinus</name>
    <dbReference type="NCBI Taxonomy" id="2585196"/>
    <lineage>
        <taxon>Bacteria</taxon>
        <taxon>Bacillati</taxon>
        <taxon>Actinomycetota</taxon>
        <taxon>Actinomycetes</taxon>
        <taxon>Kitasatosporales</taxon>
        <taxon>Streptomycetaceae</taxon>
        <taxon>Streptomyces</taxon>
    </lineage>
</organism>
<dbReference type="Gene3D" id="2.30.30.40">
    <property type="entry name" value="SH3 Domains"/>
    <property type="match status" value="1"/>
</dbReference>
<dbReference type="AlphaFoldDB" id="A0A7K0C9B3"/>
<sequence>MSRAAVDGIVTAKKSLNIRALPETSSPVLGSYAHGTRIDLWCKASGESIDKNTTWYKLANRTGWVTARYVKASGPVPLCYEPGVPGPQGPPGATGPAGPQGETGAQGPQGPTGPQGPQGPTGSQGPAGPTGAPGNSAVLTGLVSFVDTGETDGFVGASGQANLGASADEVATPLPAAGHIRTLRVEAGESAQGITVTVVRNGTPTALTCTTDATGTCTATVGVPIAFAAGDTVAAEVEHLTGDLRDVRWSTVLEP</sequence>
<evidence type="ECO:0000256" key="1">
    <source>
        <dbReference type="SAM" id="MobiDB-lite"/>
    </source>
</evidence>
<dbReference type="EMBL" id="WEGJ01000001">
    <property type="protein sequence ID" value="MQY09983.1"/>
    <property type="molecule type" value="Genomic_DNA"/>
</dbReference>
<proteinExistence type="predicted"/>
<protein>
    <submittedName>
        <fullName evidence="2">Uncharacterized protein</fullName>
    </submittedName>
</protein>
<evidence type="ECO:0000313" key="2">
    <source>
        <dbReference type="EMBL" id="MQY09983.1"/>
    </source>
</evidence>
<evidence type="ECO:0000313" key="3">
    <source>
        <dbReference type="Proteomes" id="UP000466345"/>
    </source>
</evidence>
<comment type="caution">
    <text evidence="2">The sequence shown here is derived from an EMBL/GenBank/DDBJ whole genome shotgun (WGS) entry which is preliminary data.</text>
</comment>
<feature type="compositionally biased region" description="Low complexity" evidence="1">
    <location>
        <begin position="94"/>
        <end position="109"/>
    </location>
</feature>